<dbReference type="KEGG" id="ttf:THTE_2177"/>
<evidence type="ECO:0000313" key="4">
    <source>
        <dbReference type="EMBL" id="ASV74779.1"/>
    </source>
</evidence>
<dbReference type="Proteomes" id="UP000215086">
    <property type="component" value="Chromosome"/>
</dbReference>
<keyword evidence="5" id="KW-1185">Reference proteome</keyword>
<gene>
    <name evidence="4" type="ORF">THTE_2177</name>
</gene>
<dbReference type="EMBL" id="CP018477">
    <property type="protein sequence ID" value="ASV74779.1"/>
    <property type="molecule type" value="Genomic_DNA"/>
</dbReference>
<dbReference type="RefSeq" id="WP_157731942.1">
    <property type="nucleotide sequence ID" value="NZ_CP018477.1"/>
</dbReference>
<dbReference type="InterPro" id="IPR012878">
    <property type="entry name" value="Beta-AFase-like_GH127_cat"/>
</dbReference>
<dbReference type="OrthoDB" id="9757939at2"/>
<evidence type="ECO:0000259" key="3">
    <source>
        <dbReference type="Pfam" id="PF20736"/>
    </source>
</evidence>
<dbReference type="PANTHER" id="PTHR31151:SF0">
    <property type="entry name" value="PROLINE-TRNA LIGASE (DUF1680)"/>
    <property type="match status" value="1"/>
</dbReference>
<evidence type="ECO:0000259" key="2">
    <source>
        <dbReference type="Pfam" id="PF20620"/>
    </source>
</evidence>
<dbReference type="SUPFAM" id="SSF48208">
    <property type="entry name" value="Six-hairpin glycosidases"/>
    <property type="match status" value="1"/>
</dbReference>
<evidence type="ECO:0000259" key="1">
    <source>
        <dbReference type="Pfam" id="PF07944"/>
    </source>
</evidence>
<evidence type="ECO:0000313" key="5">
    <source>
        <dbReference type="Proteomes" id="UP000215086"/>
    </source>
</evidence>
<protein>
    <recommendedName>
        <fullName evidence="6">Glycosyl hydrolase (DUF1680)</fullName>
    </recommendedName>
</protein>
<dbReference type="AlphaFoldDB" id="A0A286RFN8"/>
<dbReference type="Pfam" id="PF07944">
    <property type="entry name" value="Beta-AFase-like_GH127_cat"/>
    <property type="match status" value="1"/>
</dbReference>
<feature type="domain" description="Non-reducing end beta-L-arabinofuranosidase-like GH127 catalytic" evidence="1">
    <location>
        <begin position="46"/>
        <end position="417"/>
    </location>
</feature>
<dbReference type="PANTHER" id="PTHR31151">
    <property type="entry name" value="PROLINE-TRNA LIGASE (DUF1680)"/>
    <property type="match status" value="1"/>
</dbReference>
<dbReference type="InterPro" id="IPR046544">
    <property type="entry name" value="GH146_SB_dom"/>
</dbReference>
<dbReference type="Pfam" id="PF20736">
    <property type="entry name" value="Glyco_hydro127M"/>
    <property type="match status" value="1"/>
</dbReference>
<evidence type="ECO:0008006" key="6">
    <source>
        <dbReference type="Google" id="ProtNLM"/>
    </source>
</evidence>
<accession>A0A286RFN8</accession>
<name>A0A286RFN8_9BACT</name>
<dbReference type="GO" id="GO:0005975">
    <property type="term" value="P:carbohydrate metabolic process"/>
    <property type="evidence" value="ECO:0007669"/>
    <property type="project" value="InterPro"/>
</dbReference>
<feature type="domain" description="Non-reducing end beta-L-arabinofuranosidase-like GH127 middle" evidence="3">
    <location>
        <begin position="427"/>
        <end position="522"/>
    </location>
</feature>
<dbReference type="Pfam" id="PF20620">
    <property type="entry name" value="DUF6805"/>
    <property type="match status" value="1"/>
</dbReference>
<proteinExistence type="predicted"/>
<dbReference type="InterPro" id="IPR049046">
    <property type="entry name" value="Beta-AFase-like_GH127_middle"/>
</dbReference>
<reference evidence="4 5" key="1">
    <citation type="journal article" name="Front. Microbiol.">
        <title>Sugar Metabolism of the First Thermophilic Planctomycete Thermogutta terrifontis: Comparative Genomic and Transcriptomic Approaches.</title>
        <authorList>
            <person name="Elcheninov A.G."/>
            <person name="Menzel P."/>
            <person name="Gudbergsdottir S.R."/>
            <person name="Slesarev A.I."/>
            <person name="Kadnikov V.V."/>
            <person name="Krogh A."/>
            <person name="Bonch-Osmolovskaya E.A."/>
            <person name="Peng X."/>
            <person name="Kublanov I.V."/>
        </authorList>
    </citation>
    <scope>NUCLEOTIDE SEQUENCE [LARGE SCALE GENOMIC DNA]</scope>
    <source>
        <strain evidence="4 5">R1</strain>
    </source>
</reference>
<sequence>MELLSRFLFAVLVVGTFGVLPPVEHLRASECKSKIPLSTYPFRLEDVRLLPSPFLHAMRKDAEYLVSLDLNRLLHVFRVNAGLPSDARPLGGWERPDCELRGHFVGHYLSACSFMYASTRDAQFRDRVHFLVQELAKCQEKLGNGYLSAFPEEFFDRVETTGRVWAPYYTLHKILAGLLDAYVYCGDQQALEVAKKLGDWVIARNSRLTDEQMQRMLNVEHGGMNEALANLYALTGEEKYLRIAERFNHLAVLKPLAEGKDILTGLHANTQIPKFIGAARLYELTGTPWYRDAALNFWKCVVHERSYVIGGNSNNEHFTPKDRLSEALGPNTAETCNTYNMLKLTRHLLFWEMVPEYADYYERALYNHILASQDPETGMMCYYVPLQSGSHKTYSTPLDSFWCCTGTGIENHAKYGESIYFHDGRDTLYVNLFIPSELQWQQKGVRVRLETQFPDSDTVHLYVEPQSPAQLTIAIRWPAWCTQGYSILVNGTPWALEDRPGQFVRVTRTWTAGDHVEIRVPMQLRTESFPDNPDRFAILHGPIVLAAVVPDSVLQSPAVAYFPARDIGRSFGGLLAAVADHVDLTTFKVAEGRPGCWTAPRGLFRSLVDSADREIILEPFYKIHGPRRYVVYFDRVSPSQWEKIISEYNQAKKKWEEIEKRTVDRVIVGDPLSEKEHSLAGERTESGTFAGRRWRHAVNGGWFAYTVKVGKGKGQSLLVEYWGSDVGNRVFDIVVDGSRLATQRLANNRPGRFFIEVYPLPAELVKDREAVTVRFQAHPGAMAGGIFDLRVVTTSADPNGESTGHESER</sequence>
<organism evidence="4 5">
    <name type="scientific">Thermogutta terrifontis</name>
    <dbReference type="NCBI Taxonomy" id="1331910"/>
    <lineage>
        <taxon>Bacteria</taxon>
        <taxon>Pseudomonadati</taxon>
        <taxon>Planctomycetota</taxon>
        <taxon>Planctomycetia</taxon>
        <taxon>Pirellulales</taxon>
        <taxon>Thermoguttaceae</taxon>
        <taxon>Thermogutta</taxon>
    </lineage>
</organism>
<feature type="domain" description="Glycoside hydrolase GH146 substrate-binding" evidence="2">
    <location>
        <begin position="658"/>
        <end position="791"/>
    </location>
</feature>
<dbReference type="InterPro" id="IPR008928">
    <property type="entry name" value="6-hairpin_glycosidase_sf"/>
</dbReference>